<evidence type="ECO:0000313" key="8">
    <source>
        <dbReference type="EMBL" id="CAG2054687.1"/>
    </source>
</evidence>
<evidence type="ECO:0000256" key="1">
    <source>
        <dbReference type="ARBA" id="ARBA00004613"/>
    </source>
</evidence>
<dbReference type="Gene3D" id="2.40.10.10">
    <property type="entry name" value="Trypsin-like serine proteases"/>
    <property type="match status" value="1"/>
</dbReference>
<evidence type="ECO:0000313" key="9">
    <source>
        <dbReference type="Proteomes" id="UP001153148"/>
    </source>
</evidence>
<dbReference type="SMART" id="SM00020">
    <property type="entry name" value="Tryp_SPc"/>
    <property type="match status" value="1"/>
</dbReference>
<feature type="compositionally biased region" description="Polar residues" evidence="6">
    <location>
        <begin position="277"/>
        <end position="287"/>
    </location>
</feature>
<keyword evidence="4" id="KW-0378">Hydrolase</keyword>
<evidence type="ECO:0000256" key="2">
    <source>
        <dbReference type="ARBA" id="ARBA00022525"/>
    </source>
</evidence>
<dbReference type="InterPro" id="IPR009003">
    <property type="entry name" value="Peptidase_S1_PA"/>
</dbReference>
<dbReference type="PANTHER" id="PTHR24264">
    <property type="entry name" value="TRYPSIN-RELATED"/>
    <property type="match status" value="1"/>
</dbReference>
<accession>A0ABN7NMG9</accession>
<sequence length="414" mass="47369">MKFIALPNATTEIPVGSQVSVAGWGKTHKISDGEYSQVLMKVTVDIRSISECRLKLSQWVWVPVTNRMICAIADNKDSSQGDSGGPLVWEINGVPYLIGVVSWGEGKGSLDSPGVYTKVSFYRKWIKTHTKTEQAERTKLQGLNFKNNKKAQPTTYSVGVWVYLMTTTLKKNQTEQAERTKLQGLNFKNNKKAQPTTYSVGVWVYLMTTTLKKNQVRKFLTKFTGPYQILEVLRRLKPFVSRDPIPVLSTDSKVLPQGRLRKTAISQKVDKRRRRSGLQTLETTPTEQAERTKLQGLNFKNNKKAQPTTYSVGVWVYLMTTTLKKNQTEQAERTKLQGLNFKNNKKAQPTTYSVGVWVYLMTTTLKKNQTEEDSYELEGWLIRDGGGQVFKPRRQHQLPNEWEHTLRRLLINMR</sequence>
<keyword evidence="2" id="KW-0964">Secreted</keyword>
<name>A0ABN7NMG9_TIMPD</name>
<evidence type="ECO:0000256" key="4">
    <source>
        <dbReference type="ARBA" id="ARBA00022801"/>
    </source>
</evidence>
<feature type="region of interest" description="Disordered" evidence="6">
    <location>
        <begin position="268"/>
        <end position="287"/>
    </location>
</feature>
<feature type="domain" description="Peptidase S1" evidence="7">
    <location>
        <begin position="1"/>
        <end position="131"/>
    </location>
</feature>
<dbReference type="CDD" id="cd00190">
    <property type="entry name" value="Tryp_SPc"/>
    <property type="match status" value="1"/>
</dbReference>
<evidence type="ECO:0000256" key="5">
    <source>
        <dbReference type="ARBA" id="ARBA00022825"/>
    </source>
</evidence>
<dbReference type="Proteomes" id="UP001153148">
    <property type="component" value="Unassembled WGS sequence"/>
</dbReference>
<dbReference type="InterPro" id="IPR001254">
    <property type="entry name" value="Trypsin_dom"/>
</dbReference>
<keyword evidence="9" id="KW-1185">Reference proteome</keyword>
<dbReference type="PROSITE" id="PS50240">
    <property type="entry name" value="TRYPSIN_DOM"/>
    <property type="match status" value="1"/>
</dbReference>
<dbReference type="SUPFAM" id="SSF50494">
    <property type="entry name" value="Trypsin-like serine proteases"/>
    <property type="match status" value="1"/>
</dbReference>
<comment type="caution">
    <text evidence="8">The sequence shown here is derived from an EMBL/GenBank/DDBJ whole genome shotgun (WGS) entry which is preliminary data.</text>
</comment>
<gene>
    <name evidence="8" type="ORF">TPAB3V08_LOCUS1708</name>
</gene>
<dbReference type="Pfam" id="PF00089">
    <property type="entry name" value="Trypsin"/>
    <property type="match status" value="1"/>
</dbReference>
<reference evidence="8" key="1">
    <citation type="submission" date="2021-03" db="EMBL/GenBank/DDBJ databases">
        <authorList>
            <person name="Tran Van P."/>
        </authorList>
    </citation>
    <scope>NUCLEOTIDE SEQUENCE</scope>
</reference>
<keyword evidence="5" id="KW-0720">Serine protease</keyword>
<dbReference type="InterPro" id="IPR050127">
    <property type="entry name" value="Serine_Proteases_S1"/>
</dbReference>
<dbReference type="InterPro" id="IPR043504">
    <property type="entry name" value="Peptidase_S1_PA_chymotrypsin"/>
</dbReference>
<dbReference type="EMBL" id="CAJPIN010001618">
    <property type="protein sequence ID" value="CAG2054687.1"/>
    <property type="molecule type" value="Genomic_DNA"/>
</dbReference>
<organism evidence="8 9">
    <name type="scientific">Timema podura</name>
    <name type="common">Walking stick</name>
    <dbReference type="NCBI Taxonomy" id="61482"/>
    <lineage>
        <taxon>Eukaryota</taxon>
        <taxon>Metazoa</taxon>
        <taxon>Ecdysozoa</taxon>
        <taxon>Arthropoda</taxon>
        <taxon>Hexapoda</taxon>
        <taxon>Insecta</taxon>
        <taxon>Pterygota</taxon>
        <taxon>Neoptera</taxon>
        <taxon>Polyneoptera</taxon>
        <taxon>Phasmatodea</taxon>
        <taxon>Timematodea</taxon>
        <taxon>Timematoidea</taxon>
        <taxon>Timematidae</taxon>
        <taxon>Timema</taxon>
    </lineage>
</organism>
<keyword evidence="3" id="KW-0645">Protease</keyword>
<evidence type="ECO:0000256" key="3">
    <source>
        <dbReference type="ARBA" id="ARBA00022670"/>
    </source>
</evidence>
<dbReference type="PROSITE" id="PS00135">
    <property type="entry name" value="TRYPSIN_SER"/>
    <property type="match status" value="1"/>
</dbReference>
<comment type="subcellular location">
    <subcellularLocation>
        <location evidence="1">Secreted</location>
    </subcellularLocation>
</comment>
<protein>
    <recommendedName>
        <fullName evidence="7">Peptidase S1 domain-containing protein</fullName>
    </recommendedName>
</protein>
<proteinExistence type="predicted"/>
<evidence type="ECO:0000259" key="7">
    <source>
        <dbReference type="PROSITE" id="PS50240"/>
    </source>
</evidence>
<dbReference type="InterPro" id="IPR033116">
    <property type="entry name" value="TRYPSIN_SER"/>
</dbReference>
<dbReference type="PANTHER" id="PTHR24264:SF65">
    <property type="entry name" value="SRCR DOMAIN-CONTAINING PROTEIN"/>
    <property type="match status" value="1"/>
</dbReference>
<evidence type="ECO:0000256" key="6">
    <source>
        <dbReference type="SAM" id="MobiDB-lite"/>
    </source>
</evidence>